<dbReference type="PANTHER" id="PTHR28004:SF8">
    <property type="entry name" value="D-SERINE DEAMINASE"/>
    <property type="match status" value="1"/>
</dbReference>
<sequence>MAADKVVGGGTPGRSPRDGADRVTALADEIVDFRFKGLPPNADGLTVGELAAERRNLFTGGFTTPVLALSAERVEHNLRLMETYSERHGLAFAPHGKTSMAPQLFARQEEYGAWGITLANPHQTRVARAFGVRRIFVANEIVDPAGLAWIAGELAADPSFRLVCYVDSVRGVQLMHSALSAAGASRPVDVVVELGAGEGARTGVRTEAECVEIALAVAAADTLRLVGVAGYEGEVPDASPEAVTAWLRRLVALAVELDKGGHFSGLDEIVVSAGGSAWFDAVASVFAEIPELSAPVLKLLRSGAYVSHDDGHYRHLTPFNRVPEEGALQPAFRLWAQVMSRPTPSQAFANAGKRDAAYDLDLPVAQVVRSAADGVERPAEGVTVTGLSDQHTWLRTESSAAVSVGDWVGFGLSHPCTSFDKWQLIPVVESDGTVVDFVRTYF</sequence>
<dbReference type="InterPro" id="IPR042208">
    <property type="entry name" value="D-ser_dehydrat-like_sf"/>
</dbReference>
<dbReference type="Pfam" id="PF14031">
    <property type="entry name" value="D-ser_dehydrat"/>
    <property type="match status" value="1"/>
</dbReference>
<dbReference type="Gene3D" id="3.20.20.10">
    <property type="entry name" value="Alanine racemase"/>
    <property type="match status" value="1"/>
</dbReference>
<name>A0ABR7SQ87_9ACTN</name>
<feature type="region of interest" description="Disordered" evidence="3">
    <location>
        <begin position="1"/>
        <end position="21"/>
    </location>
</feature>
<organism evidence="5 6">
    <name type="scientific">Streptomyces polyasparticus</name>
    <dbReference type="NCBI Taxonomy" id="2767826"/>
    <lineage>
        <taxon>Bacteria</taxon>
        <taxon>Bacillati</taxon>
        <taxon>Actinomycetota</taxon>
        <taxon>Actinomycetes</taxon>
        <taxon>Kitasatosporales</taxon>
        <taxon>Streptomycetaceae</taxon>
        <taxon>Streptomyces</taxon>
    </lineage>
</organism>
<protein>
    <submittedName>
        <fullName evidence="5">Amino acid deaminase</fullName>
    </submittedName>
</protein>
<dbReference type="SMART" id="SM01119">
    <property type="entry name" value="D-ser_dehydrat"/>
    <property type="match status" value="1"/>
</dbReference>
<accession>A0ABR7SQ87</accession>
<evidence type="ECO:0000313" key="6">
    <source>
        <dbReference type="Proteomes" id="UP000642284"/>
    </source>
</evidence>
<evidence type="ECO:0000256" key="3">
    <source>
        <dbReference type="SAM" id="MobiDB-lite"/>
    </source>
</evidence>
<keyword evidence="2" id="KW-0456">Lyase</keyword>
<dbReference type="Proteomes" id="UP000642284">
    <property type="component" value="Unassembled WGS sequence"/>
</dbReference>
<evidence type="ECO:0000313" key="5">
    <source>
        <dbReference type="EMBL" id="MBC9717666.1"/>
    </source>
</evidence>
<comment type="similarity">
    <text evidence="1">Belongs to the DSD1 family.</text>
</comment>
<comment type="caution">
    <text evidence="5">The sequence shown here is derived from an EMBL/GenBank/DDBJ whole genome shotgun (WGS) entry which is preliminary data.</text>
</comment>
<gene>
    <name evidence="5" type="ORF">H9Y04_34555</name>
</gene>
<dbReference type="Pfam" id="PF01168">
    <property type="entry name" value="Ala_racemase_N"/>
    <property type="match status" value="1"/>
</dbReference>
<dbReference type="RefSeq" id="WP_187818103.1">
    <property type="nucleotide sequence ID" value="NZ_JACTVJ010000020.1"/>
</dbReference>
<dbReference type="SUPFAM" id="SSF51419">
    <property type="entry name" value="PLP-binding barrel"/>
    <property type="match status" value="1"/>
</dbReference>
<dbReference type="PANTHER" id="PTHR28004">
    <property type="entry name" value="ZGC:162816-RELATED"/>
    <property type="match status" value="1"/>
</dbReference>
<dbReference type="EMBL" id="JACTVJ010000020">
    <property type="protein sequence ID" value="MBC9717666.1"/>
    <property type="molecule type" value="Genomic_DNA"/>
</dbReference>
<dbReference type="InterPro" id="IPR051466">
    <property type="entry name" value="D-amino_acid_metab_enzyme"/>
</dbReference>
<feature type="domain" description="D-serine dehydratase-like" evidence="4">
    <location>
        <begin position="331"/>
        <end position="429"/>
    </location>
</feature>
<dbReference type="InterPro" id="IPR001608">
    <property type="entry name" value="Ala_racemase_N"/>
</dbReference>
<proteinExistence type="inferred from homology"/>
<dbReference type="InterPro" id="IPR029066">
    <property type="entry name" value="PLP-binding_barrel"/>
</dbReference>
<evidence type="ECO:0000256" key="1">
    <source>
        <dbReference type="ARBA" id="ARBA00005323"/>
    </source>
</evidence>
<dbReference type="InterPro" id="IPR026956">
    <property type="entry name" value="D-ser_dehydrat-like_dom"/>
</dbReference>
<dbReference type="CDD" id="cd06818">
    <property type="entry name" value="PLPDE_III_cryptic_DSD"/>
    <property type="match status" value="1"/>
</dbReference>
<dbReference type="Gene3D" id="2.40.37.20">
    <property type="entry name" value="D-serine dehydratase-like domain"/>
    <property type="match status" value="1"/>
</dbReference>
<keyword evidence="6" id="KW-1185">Reference proteome</keyword>
<reference evidence="5 6" key="1">
    <citation type="submission" date="2020-08" db="EMBL/GenBank/DDBJ databases">
        <title>Genemic of Streptomyces polyaspartic.</title>
        <authorList>
            <person name="Liu W."/>
        </authorList>
    </citation>
    <scope>NUCLEOTIDE SEQUENCE [LARGE SCALE GENOMIC DNA]</scope>
    <source>
        <strain evidence="5 6">TRM66268-LWL</strain>
    </source>
</reference>
<evidence type="ECO:0000256" key="2">
    <source>
        <dbReference type="ARBA" id="ARBA00023239"/>
    </source>
</evidence>
<evidence type="ECO:0000259" key="4">
    <source>
        <dbReference type="SMART" id="SM01119"/>
    </source>
</evidence>